<dbReference type="InterPro" id="IPR001348">
    <property type="entry name" value="ATP_PRibTrfase_HisG"/>
</dbReference>
<dbReference type="Pfam" id="PF01634">
    <property type="entry name" value="HisG"/>
    <property type="match status" value="1"/>
</dbReference>
<dbReference type="NCBIfam" id="TIGR00070">
    <property type="entry name" value="hisG"/>
    <property type="match status" value="1"/>
</dbReference>
<keyword evidence="14" id="KW-0368">Histidine biosynthesis</keyword>
<keyword evidence="10 18" id="KW-0328">Glycosyltransferase</keyword>
<accession>K7Z3G4</accession>
<dbReference type="GO" id="GO:0003879">
    <property type="term" value="F:ATP phosphoribosyltransferase activity"/>
    <property type="evidence" value="ECO:0007669"/>
    <property type="project" value="UniProtKB-UniRule"/>
</dbReference>
<dbReference type="CDD" id="cd13595">
    <property type="entry name" value="PBP2_HisGs"/>
    <property type="match status" value="1"/>
</dbReference>
<comment type="subunit">
    <text evidence="5">Heteromultimer composed of HisG and HisZ subunits.</text>
</comment>
<evidence type="ECO:0000256" key="13">
    <source>
        <dbReference type="ARBA" id="ARBA00022840"/>
    </source>
</evidence>
<evidence type="ECO:0000256" key="15">
    <source>
        <dbReference type="ARBA" id="ARBA00024861"/>
    </source>
</evidence>
<protein>
    <recommendedName>
        <fullName evidence="7 16">ATP phosphoribosyltransferase</fullName>
        <ecNumber evidence="6 16">2.4.2.17</ecNumber>
    </recommendedName>
</protein>
<sequence length="233" mass="25547">MFSLIFATGLHCMNADDKLVMAIPKGGRILNAIAPLMLRAGIDLKDTFSEGCERQLQFPTTDPKIDIVLVSNFDVVTFLAFGAAHLAIAGSDILMEFNHPEVYAPVNLDVGICHLAVAAPVQQFAKEDYYRCSHVRVATKYPNLTRNYFARHGVQAECIKLNGALEMAPNLGLCRRIVDLVQTGSTLKANGLVEIDKIIDVSARLAVNRTALKIRPGLIGDLIERFREAVNVV</sequence>
<dbReference type="GO" id="GO:0000105">
    <property type="term" value="P:L-histidine biosynthetic process"/>
    <property type="evidence" value="ECO:0007669"/>
    <property type="project" value="UniProtKB-UniRule"/>
</dbReference>
<dbReference type="SUPFAM" id="SSF53850">
    <property type="entry name" value="Periplasmic binding protein-like II"/>
    <property type="match status" value="1"/>
</dbReference>
<reference evidence="18 19" key="1">
    <citation type="journal article" date="2012" name="Proc. Natl. Acad. Sci. U.S.A.">
        <title>Genome streamlining and chemical defense in a coral reef symbiosis.</title>
        <authorList>
            <person name="Kwan J.C."/>
            <person name="Donia M.S."/>
            <person name="Han A.W."/>
            <person name="Hirose E."/>
            <person name="Haygood M.G."/>
            <person name="Schmidt E.W."/>
        </authorList>
    </citation>
    <scope>NUCLEOTIDE SEQUENCE [LARGE SCALE GENOMIC DNA]</scope>
    <source>
        <strain evidence="18 19">L2</strain>
    </source>
</reference>
<dbReference type="Proteomes" id="UP000010077">
    <property type="component" value="Chromosome"/>
</dbReference>
<comment type="catalytic activity">
    <reaction evidence="1">
        <text>1-(5-phospho-beta-D-ribosyl)-ATP + diphosphate = 5-phospho-alpha-D-ribose 1-diphosphate + ATP</text>
        <dbReference type="Rhea" id="RHEA:18473"/>
        <dbReference type="ChEBI" id="CHEBI:30616"/>
        <dbReference type="ChEBI" id="CHEBI:33019"/>
        <dbReference type="ChEBI" id="CHEBI:58017"/>
        <dbReference type="ChEBI" id="CHEBI:73183"/>
        <dbReference type="EC" id="2.4.2.17"/>
    </reaction>
</comment>
<dbReference type="EMBL" id="CP003539">
    <property type="protein sequence ID" value="AFX98508.1"/>
    <property type="molecule type" value="Genomic_DNA"/>
</dbReference>
<dbReference type="EC" id="2.4.2.17" evidence="6 16"/>
<dbReference type="InterPro" id="IPR013820">
    <property type="entry name" value="ATP_PRibTrfase_cat"/>
</dbReference>
<dbReference type="FunFam" id="3.40.190.10:FF:000008">
    <property type="entry name" value="ATP phosphoribosyltransferase"/>
    <property type="match status" value="1"/>
</dbReference>
<dbReference type="PANTHER" id="PTHR21403">
    <property type="entry name" value="ATP PHOSPHORIBOSYLTRANSFERASE ATP-PRTASE"/>
    <property type="match status" value="1"/>
</dbReference>
<dbReference type="GO" id="GO:0005737">
    <property type="term" value="C:cytoplasm"/>
    <property type="evidence" value="ECO:0007669"/>
    <property type="project" value="UniProtKB-SubCell"/>
</dbReference>
<proteinExistence type="inferred from homology"/>
<evidence type="ECO:0000256" key="16">
    <source>
        <dbReference type="NCBIfam" id="TIGR00070"/>
    </source>
</evidence>
<evidence type="ECO:0000256" key="8">
    <source>
        <dbReference type="ARBA" id="ARBA00022490"/>
    </source>
</evidence>
<dbReference type="PATRIC" id="fig|1193729.4.peg.186"/>
<keyword evidence="8" id="KW-0963">Cytoplasm</keyword>
<keyword evidence="13" id="KW-0067">ATP-binding</keyword>
<dbReference type="Gene3D" id="3.40.190.10">
    <property type="entry name" value="Periplasmic binding protein-like II"/>
    <property type="match status" value="2"/>
</dbReference>
<evidence type="ECO:0000256" key="11">
    <source>
        <dbReference type="ARBA" id="ARBA00022679"/>
    </source>
</evidence>
<organism evidence="18 19">
    <name type="scientific">Candidatus Endolissoclinum faulkneri L2</name>
    <dbReference type="NCBI Taxonomy" id="1193729"/>
    <lineage>
        <taxon>Bacteria</taxon>
        <taxon>Pseudomonadati</taxon>
        <taxon>Pseudomonadota</taxon>
        <taxon>Alphaproteobacteria</taxon>
        <taxon>Rhodospirillales</taxon>
        <taxon>Rhodospirillaceae</taxon>
        <taxon>Candidatus Endolissoclinum</taxon>
    </lineage>
</organism>
<evidence type="ECO:0000256" key="3">
    <source>
        <dbReference type="ARBA" id="ARBA00004667"/>
    </source>
</evidence>
<dbReference type="AlphaFoldDB" id="K7Z3G4"/>
<evidence type="ECO:0000256" key="1">
    <source>
        <dbReference type="ARBA" id="ARBA00000915"/>
    </source>
</evidence>
<evidence type="ECO:0000259" key="17">
    <source>
        <dbReference type="Pfam" id="PF01634"/>
    </source>
</evidence>
<name>K7Z3G4_9PROT</name>
<dbReference type="InterPro" id="IPR024893">
    <property type="entry name" value="ATP_PRibTrfase_HisG_short"/>
</dbReference>
<evidence type="ECO:0000256" key="2">
    <source>
        <dbReference type="ARBA" id="ARBA00004496"/>
    </source>
</evidence>
<dbReference type="PANTHER" id="PTHR21403:SF8">
    <property type="entry name" value="ATP PHOSPHORIBOSYLTRANSFERASE"/>
    <property type="match status" value="1"/>
</dbReference>
<keyword evidence="12" id="KW-0547">Nucleotide-binding</keyword>
<comment type="pathway">
    <text evidence="3">Amino-acid biosynthesis; L-histidine biosynthesis; L-histidine from 5-phospho-alpha-D-ribose 1-diphosphate: step 1/9.</text>
</comment>
<keyword evidence="9" id="KW-0028">Amino-acid biosynthesis</keyword>
<evidence type="ECO:0000256" key="9">
    <source>
        <dbReference type="ARBA" id="ARBA00022605"/>
    </source>
</evidence>
<comment type="similarity">
    <text evidence="4">Belongs to the ATP phosphoribosyltransferase family. Short subfamily.</text>
</comment>
<keyword evidence="19" id="KW-1185">Reference proteome</keyword>
<comment type="function">
    <text evidence="15">Catalyzes the condensation of ATP and 5-phosphoribose 1-diphosphate to form N'-(5'-phosphoribosyl)-ATP (PR-ATP). Has a crucial role in the pathway because the rate of histidine biosynthesis seems to be controlled primarily by regulation of HisG enzymatic activity.</text>
</comment>
<evidence type="ECO:0000256" key="14">
    <source>
        <dbReference type="ARBA" id="ARBA00023102"/>
    </source>
</evidence>
<dbReference type="STRING" id="1193729.A1OE_310"/>
<evidence type="ECO:0000313" key="18">
    <source>
        <dbReference type="EMBL" id="AFX98508.1"/>
    </source>
</evidence>
<evidence type="ECO:0000256" key="7">
    <source>
        <dbReference type="ARBA" id="ARBA00020998"/>
    </source>
</evidence>
<evidence type="ECO:0000256" key="5">
    <source>
        <dbReference type="ARBA" id="ARBA00011496"/>
    </source>
</evidence>
<evidence type="ECO:0000256" key="12">
    <source>
        <dbReference type="ARBA" id="ARBA00022741"/>
    </source>
</evidence>
<evidence type="ECO:0000256" key="10">
    <source>
        <dbReference type="ARBA" id="ARBA00022676"/>
    </source>
</evidence>
<gene>
    <name evidence="18" type="primary">hisG</name>
    <name evidence="18" type="ORF">A1OE_310</name>
</gene>
<comment type="subcellular location">
    <subcellularLocation>
        <location evidence="2">Cytoplasm</location>
    </subcellularLocation>
</comment>
<evidence type="ECO:0000256" key="4">
    <source>
        <dbReference type="ARBA" id="ARBA00009489"/>
    </source>
</evidence>
<dbReference type="KEGG" id="thal:A1OE_310"/>
<feature type="domain" description="ATP phosphoribosyltransferase catalytic" evidence="17">
    <location>
        <begin position="73"/>
        <end position="227"/>
    </location>
</feature>
<evidence type="ECO:0000313" key="19">
    <source>
        <dbReference type="Proteomes" id="UP000010077"/>
    </source>
</evidence>
<dbReference type="UniPathway" id="UPA00031">
    <property type="reaction ID" value="UER00006"/>
</dbReference>
<dbReference type="HOGENOM" id="CLU_038115_2_0_5"/>
<keyword evidence="11 18" id="KW-0808">Transferase</keyword>
<evidence type="ECO:0000256" key="6">
    <source>
        <dbReference type="ARBA" id="ARBA00011946"/>
    </source>
</evidence>
<dbReference type="GO" id="GO:0005524">
    <property type="term" value="F:ATP binding"/>
    <property type="evidence" value="ECO:0007669"/>
    <property type="project" value="UniProtKB-KW"/>
</dbReference>
<dbReference type="eggNOG" id="COG0040">
    <property type="taxonomic scope" value="Bacteria"/>
</dbReference>